<reference evidence="9 10" key="1">
    <citation type="submission" date="2017-05" db="EMBL/GenBank/DDBJ databases">
        <title>Complete and WGS of Bordetella genogroups.</title>
        <authorList>
            <person name="Spilker T."/>
            <person name="LiPuma J."/>
        </authorList>
    </citation>
    <scope>NUCLEOTIDE SEQUENCE [LARGE SCALE GENOMIC DNA]</scope>
    <source>
        <strain evidence="9 10">AU17610</strain>
    </source>
</reference>
<name>A0A261S6V4_9BORD</name>
<organism evidence="9 10">
    <name type="scientific">Bordetella genomosp. 1</name>
    <dbReference type="NCBI Taxonomy" id="1395607"/>
    <lineage>
        <taxon>Bacteria</taxon>
        <taxon>Pseudomonadati</taxon>
        <taxon>Pseudomonadota</taxon>
        <taxon>Betaproteobacteria</taxon>
        <taxon>Burkholderiales</taxon>
        <taxon>Alcaligenaceae</taxon>
        <taxon>Bordetella</taxon>
    </lineage>
</organism>
<evidence type="ECO:0000256" key="1">
    <source>
        <dbReference type="ARBA" id="ARBA00004651"/>
    </source>
</evidence>
<accession>A0A261S6V4</accession>
<evidence type="ECO:0000256" key="7">
    <source>
        <dbReference type="SAM" id="Phobius"/>
    </source>
</evidence>
<feature type="transmembrane region" description="Helical" evidence="7">
    <location>
        <begin position="98"/>
        <end position="116"/>
    </location>
</feature>
<feature type="transmembrane region" description="Helical" evidence="7">
    <location>
        <begin position="232"/>
        <end position="251"/>
    </location>
</feature>
<feature type="transmembrane region" description="Helical" evidence="7">
    <location>
        <begin position="321"/>
        <end position="339"/>
    </location>
</feature>
<dbReference type="EMBL" id="NEVL01000004">
    <property type="protein sequence ID" value="OZI32851.1"/>
    <property type="molecule type" value="Genomic_DNA"/>
</dbReference>
<feature type="transmembrane region" description="Helical" evidence="7">
    <location>
        <begin position="27"/>
        <end position="46"/>
    </location>
</feature>
<dbReference type="OrthoDB" id="1072135at2"/>
<dbReference type="AlphaFoldDB" id="A0A261S6V4"/>
<feature type="transmembrane region" description="Helical" evidence="7">
    <location>
        <begin position="176"/>
        <end position="194"/>
    </location>
</feature>
<keyword evidence="6 7" id="KW-0472">Membrane</keyword>
<comment type="subcellular location">
    <subcellularLocation>
        <location evidence="1">Cell membrane</location>
        <topology evidence="1">Multi-pass membrane protein</topology>
    </subcellularLocation>
</comment>
<dbReference type="GO" id="GO:0005886">
    <property type="term" value="C:plasma membrane"/>
    <property type="evidence" value="ECO:0007669"/>
    <property type="project" value="UniProtKB-SubCell"/>
</dbReference>
<keyword evidence="5 7" id="KW-1133">Transmembrane helix</keyword>
<dbReference type="InterPro" id="IPR002656">
    <property type="entry name" value="Acyl_transf_3_dom"/>
</dbReference>
<keyword evidence="3" id="KW-1003">Cell membrane</keyword>
<dbReference type="GO" id="GO:0009246">
    <property type="term" value="P:enterobacterial common antigen biosynthetic process"/>
    <property type="evidence" value="ECO:0007669"/>
    <property type="project" value="TreeGrafter"/>
</dbReference>
<dbReference type="PANTHER" id="PTHR40074">
    <property type="entry name" value="O-ACETYLTRANSFERASE WECH"/>
    <property type="match status" value="1"/>
</dbReference>
<evidence type="ECO:0000313" key="9">
    <source>
        <dbReference type="EMBL" id="OZI32851.1"/>
    </source>
</evidence>
<feature type="domain" description="Acyltransferase 3" evidence="8">
    <location>
        <begin position="23"/>
        <end position="338"/>
    </location>
</feature>
<keyword evidence="4 7" id="KW-0812">Transmembrane</keyword>
<dbReference type="RefSeq" id="WP_094827846.1">
    <property type="nucleotide sequence ID" value="NZ_NEVL01000004.1"/>
</dbReference>
<dbReference type="PANTHER" id="PTHR40074:SF2">
    <property type="entry name" value="O-ACETYLTRANSFERASE WECH"/>
    <property type="match status" value="1"/>
</dbReference>
<feature type="transmembrane region" description="Helical" evidence="7">
    <location>
        <begin position="257"/>
        <end position="277"/>
    </location>
</feature>
<dbReference type="Pfam" id="PF01757">
    <property type="entry name" value="Acyl_transf_3"/>
    <property type="match status" value="1"/>
</dbReference>
<evidence type="ECO:0000259" key="8">
    <source>
        <dbReference type="Pfam" id="PF01757"/>
    </source>
</evidence>
<comment type="similarity">
    <text evidence="2">Belongs to the acyltransferase 3 family.</text>
</comment>
<feature type="transmembrane region" description="Helical" evidence="7">
    <location>
        <begin position="66"/>
        <end position="86"/>
    </location>
</feature>
<dbReference type="GO" id="GO:0016413">
    <property type="term" value="F:O-acetyltransferase activity"/>
    <property type="evidence" value="ECO:0007669"/>
    <property type="project" value="TreeGrafter"/>
</dbReference>
<evidence type="ECO:0000256" key="5">
    <source>
        <dbReference type="ARBA" id="ARBA00022989"/>
    </source>
</evidence>
<proteinExistence type="inferred from homology"/>
<feature type="transmembrane region" description="Helical" evidence="7">
    <location>
        <begin position="284"/>
        <end position="301"/>
    </location>
</feature>
<feature type="transmembrane region" description="Helical" evidence="7">
    <location>
        <begin position="147"/>
        <end position="167"/>
    </location>
</feature>
<evidence type="ECO:0000256" key="2">
    <source>
        <dbReference type="ARBA" id="ARBA00007400"/>
    </source>
</evidence>
<evidence type="ECO:0000256" key="6">
    <source>
        <dbReference type="ARBA" id="ARBA00023136"/>
    </source>
</evidence>
<evidence type="ECO:0000256" key="4">
    <source>
        <dbReference type="ARBA" id="ARBA00022692"/>
    </source>
</evidence>
<evidence type="ECO:0000256" key="3">
    <source>
        <dbReference type="ARBA" id="ARBA00022475"/>
    </source>
</evidence>
<evidence type="ECO:0000313" key="10">
    <source>
        <dbReference type="Proteomes" id="UP000217005"/>
    </source>
</evidence>
<comment type="caution">
    <text evidence="9">The sequence shown here is derived from an EMBL/GenBank/DDBJ whole genome shotgun (WGS) entry which is preliminary data.</text>
</comment>
<feature type="transmembrane region" description="Helical" evidence="7">
    <location>
        <begin position="200"/>
        <end position="220"/>
    </location>
</feature>
<dbReference type="Proteomes" id="UP000217005">
    <property type="component" value="Unassembled WGS sequence"/>
</dbReference>
<gene>
    <name evidence="9" type="ORF">CEG14_18360</name>
</gene>
<sequence>MSQQPAALVRDRHPPLPDADRYARLDAARWLAALAVVLLHSAASIVSEPANYGSNAWLAANLYDSAARWCVPVFVMVSGALLLDGSRPQDARLFYSRRVARICAPLLFWTLFYLLWRTGLDWWDDGRVDVSFWPRKVASGEPYYHLWYLYMIVGLYLFAPLVRALYLRSSVPARRLWVVGILGVAILDALYRQALQAPPGFFLTWFLPYLGYFVAGRMIFDGELRIPRPGWVLAAAVAVTAWGVTHFSSIHGLNLYFYDYFSVTVPVMSLAAFQCIVSSRVPPLRNLAPLTFGVYLIHPIFLDVAHRAGALSRISAQPWHVPVLAAMVFALSLAVSWAMRGNKLTRKLV</sequence>
<protein>
    <recommendedName>
        <fullName evidence="8">Acyltransferase 3 domain-containing protein</fullName>
    </recommendedName>
</protein>